<keyword evidence="5 6" id="KW-0012">Acyltransferase</keyword>
<evidence type="ECO:0000256" key="3">
    <source>
        <dbReference type="ARBA" id="ARBA00022679"/>
    </source>
</evidence>
<reference evidence="10 11" key="1">
    <citation type="journal article" date="2018" name="Front. Microbiol.">
        <title>Conversion of Methionine to Cysteine in Lactobacillus paracasei Depends on the Highly Mobile cysK-ctl-cysE Gene Cluster.</title>
        <authorList>
            <person name="Wuthrich D."/>
            <person name="Irmler S."/>
            <person name="Berthoud H."/>
            <person name="Guggenbuhl B."/>
            <person name="Eugster E."/>
            <person name="Bruggmann R."/>
        </authorList>
    </citation>
    <scope>NUCLEOTIDE SEQUENCE [LARGE SCALE GENOMIC DNA]</scope>
    <source>
        <strain evidence="10 11">FAM18157</strain>
    </source>
</reference>
<evidence type="ECO:0000313" key="10">
    <source>
        <dbReference type="EMBL" id="RND83132.1"/>
    </source>
</evidence>
<comment type="cofactor">
    <cofactor evidence="1 6">
        <name>(R)-lipoate</name>
        <dbReference type="ChEBI" id="CHEBI:83088"/>
    </cofactor>
</comment>
<dbReference type="Gene3D" id="4.10.320.10">
    <property type="entry name" value="E3-binding domain"/>
    <property type="match status" value="1"/>
</dbReference>
<evidence type="ECO:0000256" key="7">
    <source>
        <dbReference type="SAM" id="MobiDB-lite"/>
    </source>
</evidence>
<dbReference type="InterPro" id="IPR000089">
    <property type="entry name" value="Biotin_lipoyl"/>
</dbReference>
<dbReference type="GO" id="GO:0005737">
    <property type="term" value="C:cytoplasm"/>
    <property type="evidence" value="ECO:0007669"/>
    <property type="project" value="TreeGrafter"/>
</dbReference>
<dbReference type="PROSITE" id="PS00189">
    <property type="entry name" value="LIPOYL"/>
    <property type="match status" value="2"/>
</dbReference>
<dbReference type="GO" id="GO:0016407">
    <property type="term" value="F:acetyltransferase activity"/>
    <property type="evidence" value="ECO:0007669"/>
    <property type="project" value="TreeGrafter"/>
</dbReference>
<dbReference type="FunFam" id="3.30.559.10:FF:000007">
    <property type="entry name" value="Dihydrolipoamide acetyltransferase component of pyruvate dehydrogenase complex"/>
    <property type="match status" value="1"/>
</dbReference>
<comment type="caution">
    <text evidence="10">The sequence shown here is derived from an EMBL/GenBank/DDBJ whole genome shotgun (WGS) entry which is preliminary data.</text>
</comment>
<feature type="domain" description="Peripheral subunit-binding (PSBD)" evidence="9">
    <location>
        <begin position="243"/>
        <end position="280"/>
    </location>
</feature>
<comment type="similarity">
    <text evidence="2 6">Belongs to the 2-oxoacid dehydrogenase family.</text>
</comment>
<name>A0A422M648_LACPA</name>
<dbReference type="PANTHER" id="PTHR43178:SF5">
    <property type="entry name" value="LIPOAMIDE ACYLTRANSFERASE COMPONENT OF BRANCHED-CHAIN ALPHA-KETO ACID DEHYDROGENASE COMPLEX, MITOCHONDRIAL"/>
    <property type="match status" value="1"/>
</dbReference>
<dbReference type="InterPro" id="IPR003016">
    <property type="entry name" value="2-oxoA_DH_lipoyl-BS"/>
</dbReference>
<dbReference type="CDD" id="cd06849">
    <property type="entry name" value="lipoyl_domain"/>
    <property type="match status" value="2"/>
</dbReference>
<evidence type="ECO:0000256" key="5">
    <source>
        <dbReference type="ARBA" id="ARBA00023315"/>
    </source>
</evidence>
<sequence>MAFEFKLPELGEGLAEGEIVKWDVKPGDDIKEDDTLLEVQSDKSVEEIPSPVSGKILKILVPEGETASVGDLLVEIDDGSGPAAAPAAPATATAAPATATAAPATPAPATPAVQPAPAQSVYQFKLPELGEGLAEGEIVKWSVKPGDQIKEDDTLLEVQSDKSVEEIPSPVAGTVVKILVPEGETATVGEALVDIDAPGHNGTSVATEAGAAPQPVAATPAATPAAPAAGGVPAITDPNREILAMPSVRQYAREQGIDISQVPATGKHGRITKADVDAFKTGAPAASAQPAAPAAQAQPQPATAKPAAPAAPKPQAVAPYVSSGNEAELETREKMTPTRKAIAKAMLASKQRSPHVTSFDDVEVSKLMAHRKKYKQYAADKGIKVTFLPYIVKALVTVLREYPEFNASIDDTTDEIVYKHYFNIGIATNTDHGLYVPVIKNADAKSMFEIAKEISENAQKAYDSKLKPDEMRGGSMTISNVGSIGGGWFTPVINQPEVAILGVGKIAKEPYVNEDNEIVVGNMLKLSLSYDHRLIDGALAQTALNLMDKLLADPDLLLMEG</sequence>
<evidence type="ECO:0000256" key="6">
    <source>
        <dbReference type="RuleBase" id="RU003423"/>
    </source>
</evidence>
<dbReference type="Gene3D" id="3.30.559.10">
    <property type="entry name" value="Chloramphenicol acetyltransferase-like domain"/>
    <property type="match status" value="1"/>
</dbReference>
<feature type="domain" description="Lipoyl-binding" evidence="8">
    <location>
        <begin position="121"/>
        <end position="196"/>
    </location>
</feature>
<dbReference type="EMBL" id="LKFS01000032">
    <property type="protein sequence ID" value="RND83132.1"/>
    <property type="molecule type" value="Genomic_DNA"/>
</dbReference>
<dbReference type="InterPro" id="IPR004167">
    <property type="entry name" value="PSBD"/>
</dbReference>
<dbReference type="AlphaFoldDB" id="A0A422M648"/>
<dbReference type="SUPFAM" id="SSF47005">
    <property type="entry name" value="Peripheral subunit-binding domain of 2-oxo acid dehydrogenase complex"/>
    <property type="match status" value="1"/>
</dbReference>
<dbReference type="Pfam" id="PF00364">
    <property type="entry name" value="Biotin_lipoyl"/>
    <property type="match status" value="2"/>
</dbReference>
<dbReference type="Gene3D" id="2.40.50.100">
    <property type="match status" value="2"/>
</dbReference>
<dbReference type="Pfam" id="PF02817">
    <property type="entry name" value="E3_binding"/>
    <property type="match status" value="1"/>
</dbReference>
<dbReference type="InterPro" id="IPR036625">
    <property type="entry name" value="E3-bd_dom_sf"/>
</dbReference>
<dbReference type="PROSITE" id="PS51826">
    <property type="entry name" value="PSBD"/>
    <property type="match status" value="1"/>
</dbReference>
<organism evidence="10 11">
    <name type="scientific">Lacticaseibacillus paracasei</name>
    <name type="common">Lactobacillus paracasei</name>
    <dbReference type="NCBI Taxonomy" id="1597"/>
    <lineage>
        <taxon>Bacteria</taxon>
        <taxon>Bacillati</taxon>
        <taxon>Bacillota</taxon>
        <taxon>Bacilli</taxon>
        <taxon>Lactobacillales</taxon>
        <taxon>Lactobacillaceae</taxon>
        <taxon>Lacticaseibacillus</taxon>
    </lineage>
</organism>
<keyword evidence="4 6" id="KW-0450">Lipoyl</keyword>
<keyword evidence="3 6" id="KW-0808">Transferase</keyword>
<evidence type="ECO:0000256" key="2">
    <source>
        <dbReference type="ARBA" id="ARBA00007317"/>
    </source>
</evidence>
<dbReference type="InterPro" id="IPR011053">
    <property type="entry name" value="Single_hybrid_motif"/>
</dbReference>
<dbReference type="Pfam" id="PF00198">
    <property type="entry name" value="2-oxoacid_dh"/>
    <property type="match status" value="1"/>
</dbReference>
<dbReference type="PROSITE" id="PS50968">
    <property type="entry name" value="BIOTINYL_LIPOYL"/>
    <property type="match status" value="2"/>
</dbReference>
<dbReference type="SUPFAM" id="SSF51230">
    <property type="entry name" value="Single hybrid motif"/>
    <property type="match status" value="2"/>
</dbReference>
<evidence type="ECO:0000259" key="8">
    <source>
        <dbReference type="PROSITE" id="PS50968"/>
    </source>
</evidence>
<feature type="region of interest" description="Disordered" evidence="7">
    <location>
        <begin position="283"/>
        <end position="338"/>
    </location>
</feature>
<evidence type="ECO:0000313" key="11">
    <source>
        <dbReference type="Proteomes" id="UP000284716"/>
    </source>
</evidence>
<gene>
    <name evidence="10" type="ORF">FAM18157_00794</name>
</gene>
<evidence type="ECO:0000256" key="4">
    <source>
        <dbReference type="ARBA" id="ARBA00022823"/>
    </source>
</evidence>
<dbReference type="EC" id="2.3.1.-" evidence="6"/>
<protein>
    <recommendedName>
        <fullName evidence="6">Dihydrolipoamide acetyltransferase component of pyruvate dehydrogenase complex</fullName>
        <ecNumber evidence="6">2.3.1.-</ecNumber>
    </recommendedName>
</protein>
<dbReference type="SUPFAM" id="SSF52777">
    <property type="entry name" value="CoA-dependent acyltransferases"/>
    <property type="match status" value="1"/>
</dbReference>
<dbReference type="PANTHER" id="PTHR43178">
    <property type="entry name" value="DIHYDROLIPOAMIDE ACETYLTRANSFERASE COMPONENT OF PYRUVATE DEHYDROGENASE COMPLEX"/>
    <property type="match status" value="1"/>
</dbReference>
<evidence type="ECO:0000256" key="1">
    <source>
        <dbReference type="ARBA" id="ARBA00001938"/>
    </source>
</evidence>
<keyword evidence="10" id="KW-0670">Pyruvate</keyword>
<dbReference type="InterPro" id="IPR050743">
    <property type="entry name" value="2-oxoacid_DH_E2_comp"/>
</dbReference>
<dbReference type="RefSeq" id="WP_123031827.1">
    <property type="nucleotide sequence ID" value="NZ_LKFS01000032.1"/>
</dbReference>
<feature type="domain" description="Lipoyl-binding" evidence="8">
    <location>
        <begin position="2"/>
        <end position="77"/>
    </location>
</feature>
<dbReference type="GO" id="GO:0031405">
    <property type="term" value="F:lipoic acid binding"/>
    <property type="evidence" value="ECO:0007669"/>
    <property type="project" value="TreeGrafter"/>
</dbReference>
<accession>A0A422M648</accession>
<dbReference type="Proteomes" id="UP000284716">
    <property type="component" value="Unassembled WGS sequence"/>
</dbReference>
<evidence type="ECO:0000259" key="9">
    <source>
        <dbReference type="PROSITE" id="PS51826"/>
    </source>
</evidence>
<feature type="compositionally biased region" description="Low complexity" evidence="7">
    <location>
        <begin position="283"/>
        <end position="319"/>
    </location>
</feature>
<dbReference type="InterPro" id="IPR023213">
    <property type="entry name" value="CAT-like_dom_sf"/>
</dbReference>
<proteinExistence type="inferred from homology"/>
<dbReference type="InterPro" id="IPR001078">
    <property type="entry name" value="2-oxoacid_DH_actylTfrase"/>
</dbReference>